<keyword evidence="2" id="KW-1185">Reference proteome</keyword>
<dbReference type="EMBL" id="LBMM01008179">
    <property type="protein sequence ID" value="KMQ89079.1"/>
    <property type="molecule type" value="Genomic_DNA"/>
</dbReference>
<gene>
    <name evidence="1" type="ORF">RF55_11327</name>
</gene>
<reference evidence="1 2" key="1">
    <citation type="submission" date="2015-04" db="EMBL/GenBank/DDBJ databases">
        <title>Lasius niger genome sequencing.</title>
        <authorList>
            <person name="Konorov E.A."/>
            <person name="Nikitin M.A."/>
            <person name="Kirill M.V."/>
            <person name="Chang P."/>
        </authorList>
    </citation>
    <scope>NUCLEOTIDE SEQUENCE [LARGE SCALE GENOMIC DNA]</scope>
    <source>
        <tissue evidence="1">Whole</tissue>
    </source>
</reference>
<name>A0A0J7KFQ8_LASNI</name>
<dbReference type="PANTHER" id="PTHR47331">
    <property type="entry name" value="PHD-TYPE DOMAIN-CONTAINING PROTEIN"/>
    <property type="match status" value="1"/>
</dbReference>
<dbReference type="OrthoDB" id="8057979at2759"/>
<dbReference type="AlphaFoldDB" id="A0A0J7KFQ8"/>
<protein>
    <submittedName>
        <fullName evidence="1">Zinc knuckle protein</fullName>
    </submittedName>
</protein>
<evidence type="ECO:0000313" key="2">
    <source>
        <dbReference type="Proteomes" id="UP000036403"/>
    </source>
</evidence>
<accession>A0A0J7KFQ8</accession>
<dbReference type="PANTHER" id="PTHR47331:SF1">
    <property type="entry name" value="GAG-LIKE PROTEIN"/>
    <property type="match status" value="1"/>
</dbReference>
<organism evidence="1 2">
    <name type="scientific">Lasius niger</name>
    <name type="common">Black garden ant</name>
    <dbReference type="NCBI Taxonomy" id="67767"/>
    <lineage>
        <taxon>Eukaryota</taxon>
        <taxon>Metazoa</taxon>
        <taxon>Ecdysozoa</taxon>
        <taxon>Arthropoda</taxon>
        <taxon>Hexapoda</taxon>
        <taxon>Insecta</taxon>
        <taxon>Pterygota</taxon>
        <taxon>Neoptera</taxon>
        <taxon>Endopterygota</taxon>
        <taxon>Hymenoptera</taxon>
        <taxon>Apocrita</taxon>
        <taxon>Aculeata</taxon>
        <taxon>Formicoidea</taxon>
        <taxon>Formicidae</taxon>
        <taxon>Formicinae</taxon>
        <taxon>Lasius</taxon>
        <taxon>Lasius</taxon>
    </lineage>
</organism>
<comment type="caution">
    <text evidence="1">The sequence shown here is derived from an EMBL/GenBank/DDBJ whole genome shotgun (WGS) entry which is preliminary data.</text>
</comment>
<sequence>MASSSRDEKSCRLRIAWDLAERTSQSPALVARPLLAKADKSSWLAAIIQELDDTLPEGRSSAHAVAAQPRPDDEPDELRRFSALNHLLRVTAWCRRWLLRRNTARPPTAAKGLSYPAGVLAASEYSDARLAWIRVVQAEKFKLELKSLSRGTALPNNSTLTKLTPFVDPQGILRVGGRIKHALLAFDEASDNSAFVVSLYVASR</sequence>
<dbReference type="Proteomes" id="UP000036403">
    <property type="component" value="Unassembled WGS sequence"/>
</dbReference>
<proteinExistence type="predicted"/>
<dbReference type="STRING" id="67767.A0A0J7KFQ8"/>
<dbReference type="PaxDb" id="67767-A0A0J7KFQ8"/>
<evidence type="ECO:0000313" key="1">
    <source>
        <dbReference type="EMBL" id="KMQ89079.1"/>
    </source>
</evidence>